<dbReference type="InterPro" id="IPR006349">
    <property type="entry name" value="PGP_euk"/>
</dbReference>
<keyword evidence="5" id="KW-0472">Membrane</keyword>
<comment type="caution">
    <text evidence="6">The sequence shown here is derived from an EMBL/GenBank/DDBJ whole genome shotgun (WGS) entry which is preliminary data.</text>
</comment>
<protein>
    <recommendedName>
        <fullName evidence="4">4-nitrophenylphosphatase</fullName>
        <ecNumber evidence="3">3.1.3.41</ecNumber>
    </recommendedName>
</protein>
<organism evidence="6 7">
    <name type="scientific">Antrodiella citrinella</name>
    <dbReference type="NCBI Taxonomy" id="2447956"/>
    <lineage>
        <taxon>Eukaryota</taxon>
        <taxon>Fungi</taxon>
        <taxon>Dikarya</taxon>
        <taxon>Basidiomycota</taxon>
        <taxon>Agaricomycotina</taxon>
        <taxon>Agaricomycetes</taxon>
        <taxon>Polyporales</taxon>
        <taxon>Steccherinaceae</taxon>
        <taxon>Antrodiella</taxon>
    </lineage>
</organism>
<dbReference type="PANTHER" id="PTHR19288:SF46">
    <property type="entry name" value="HALOACID DEHALOGENASE-LIKE HYDROLASE DOMAIN-CONTAINING PROTEIN 2"/>
    <property type="match status" value="1"/>
</dbReference>
<dbReference type="InterPro" id="IPR036412">
    <property type="entry name" value="HAD-like_sf"/>
</dbReference>
<dbReference type="PANTHER" id="PTHR19288">
    <property type="entry name" value="4-NITROPHENYLPHOSPHATASE-RELATED"/>
    <property type="match status" value="1"/>
</dbReference>
<feature type="transmembrane region" description="Helical" evidence="5">
    <location>
        <begin position="293"/>
        <end position="317"/>
    </location>
</feature>
<keyword evidence="1" id="KW-0378">Hydrolase</keyword>
<name>A0A4S4MU63_9APHY</name>
<evidence type="ECO:0000256" key="4">
    <source>
        <dbReference type="ARBA" id="ARBA00069197"/>
    </source>
</evidence>
<evidence type="ECO:0000313" key="7">
    <source>
        <dbReference type="Proteomes" id="UP000308730"/>
    </source>
</evidence>
<dbReference type="OrthoDB" id="413953at2759"/>
<dbReference type="GO" id="GO:0008967">
    <property type="term" value="F:phosphoglycolate phosphatase activity"/>
    <property type="evidence" value="ECO:0007669"/>
    <property type="project" value="TreeGrafter"/>
</dbReference>
<dbReference type="AlphaFoldDB" id="A0A4S4MU63"/>
<proteinExistence type="predicted"/>
<dbReference type="GO" id="GO:0004035">
    <property type="term" value="F:alkaline phosphatase activity"/>
    <property type="evidence" value="ECO:0007669"/>
    <property type="project" value="TreeGrafter"/>
</dbReference>
<feature type="transmembrane region" description="Helical" evidence="5">
    <location>
        <begin position="172"/>
        <end position="191"/>
    </location>
</feature>
<keyword evidence="5" id="KW-0812">Transmembrane</keyword>
<keyword evidence="7" id="KW-1185">Reference proteome</keyword>
<evidence type="ECO:0000256" key="1">
    <source>
        <dbReference type="ARBA" id="ARBA00022801"/>
    </source>
</evidence>
<dbReference type="NCBIfam" id="TIGR01452">
    <property type="entry name" value="PGP_euk"/>
    <property type="match status" value="1"/>
</dbReference>
<dbReference type="InterPro" id="IPR006357">
    <property type="entry name" value="HAD-SF_hydro_IIA"/>
</dbReference>
<dbReference type="FunFam" id="3.40.50.1000:FF:000039">
    <property type="entry name" value="Phosphoglycolate phosphatase"/>
    <property type="match status" value="1"/>
</dbReference>
<dbReference type="SUPFAM" id="SSF56784">
    <property type="entry name" value="HAD-like"/>
    <property type="match status" value="1"/>
</dbReference>
<dbReference type="NCBIfam" id="TIGR01460">
    <property type="entry name" value="HAD-SF-IIA"/>
    <property type="match status" value="1"/>
</dbReference>
<keyword evidence="5" id="KW-1133">Transmembrane helix</keyword>
<gene>
    <name evidence="6" type="ORF">EUX98_g4368</name>
</gene>
<dbReference type="Proteomes" id="UP000308730">
    <property type="component" value="Unassembled WGS sequence"/>
</dbReference>
<dbReference type="Gene3D" id="3.40.50.1000">
    <property type="entry name" value="HAD superfamily/HAD-like"/>
    <property type="match status" value="2"/>
</dbReference>
<dbReference type="Pfam" id="PF13344">
    <property type="entry name" value="Hydrolase_6"/>
    <property type="match status" value="1"/>
</dbReference>
<dbReference type="GO" id="GO:0005737">
    <property type="term" value="C:cytoplasm"/>
    <property type="evidence" value="ECO:0007669"/>
    <property type="project" value="TreeGrafter"/>
</dbReference>
<evidence type="ECO:0000256" key="2">
    <source>
        <dbReference type="ARBA" id="ARBA00050247"/>
    </source>
</evidence>
<accession>A0A4S4MU63</accession>
<feature type="transmembrane region" description="Helical" evidence="5">
    <location>
        <begin position="95"/>
        <end position="116"/>
    </location>
</feature>
<feature type="transmembrane region" description="Helical" evidence="5">
    <location>
        <begin position="197"/>
        <end position="219"/>
    </location>
</feature>
<sequence length="771" mass="85236">MINFLNFTENLQTYTAAYCLNPPVDDSCLLGYCPNPDIAGQLVRVSAYVTNFCLSIMVFYSPDDAREALWSQLLTMYSLLLTSWISISQRSISRLYSVLAVVITGSPLSVYLFAYAVVSFWYQKHRLNNIVGDGQIIARLLVVLAGLLWIALLIFSSVTTDGAQFAQASCDALHTQLTAVYILPFLIIGGAAEEIPWFFVVLILPVALTGLAWIIAVVLQRHNIWHRGERWHPHFGRIWKITGRQYSFVHFMLIVLVPALYWVGVLEIAVLLFNVDTPDVEFSFGQVLALFVALPPVLSVISLWPKFLIWFTSLAWVRKLTQHWRTKKPKKTRTLSLSGSDVDVAGSPYDNKNQSAIGSNFSFPMHMPTVVHGQSAPLPPLVSMPEPSLLFGDTTHRWPVRETINNFTSPSMHVPHPVREFEPNRAVPDVDASRTTGISHYYAEGLDSAKSQSATGCSKPFGPNADIPLNNMAARLSLKQDYETLLDKYDTWLFDCDGVLWQGDRLIDGIVEVLELLRSRKKSVLFVTNNATKSRRSYKGKFDKLGVQAHVDEIFGSAFASATYISSVLKLPKDKKVYVIGMDGLEEELREEGISYIGGTSPEDNTLEPFSLANWTPDPSVGAVLCGLDTSINYTKLSKAFAYLRRDPSCAFLVSNEDSTYPTADGLLPGAGSVSAPLRYALGKNPVAIGKPNSTMLTCIKAKHDFDPKRTIMVGDRLNTDIEFGKNGGLATLLVLTGITQETEITGPNASPTVPDYVISSLGDLRILISS</sequence>
<dbReference type="InterPro" id="IPR023214">
    <property type="entry name" value="HAD_sf"/>
</dbReference>
<evidence type="ECO:0000256" key="3">
    <source>
        <dbReference type="ARBA" id="ARBA00066659"/>
    </source>
</evidence>
<feature type="transmembrane region" description="Helical" evidence="5">
    <location>
        <begin position="68"/>
        <end position="88"/>
    </location>
</feature>
<feature type="transmembrane region" description="Helical" evidence="5">
    <location>
        <begin position="248"/>
        <end position="273"/>
    </location>
</feature>
<reference evidence="6 7" key="1">
    <citation type="submission" date="2019-02" db="EMBL/GenBank/DDBJ databases">
        <title>Genome sequencing of the rare red list fungi Antrodiella citrinella (Flaviporus citrinellus).</title>
        <authorList>
            <person name="Buettner E."/>
            <person name="Kellner H."/>
        </authorList>
    </citation>
    <scope>NUCLEOTIDE SEQUENCE [LARGE SCALE GENOMIC DNA]</scope>
    <source>
        <strain evidence="6 7">DSM 108506</strain>
    </source>
</reference>
<dbReference type="Pfam" id="PF13242">
    <property type="entry name" value="Hydrolase_like"/>
    <property type="match status" value="1"/>
</dbReference>
<comment type="catalytic activity">
    <reaction evidence="2">
        <text>4-nitrophenyl phosphate + H2O = 4-nitrophenol + phosphate + H(+)</text>
        <dbReference type="Rhea" id="RHEA:21664"/>
        <dbReference type="ChEBI" id="CHEBI:15377"/>
        <dbReference type="ChEBI" id="CHEBI:15378"/>
        <dbReference type="ChEBI" id="CHEBI:43474"/>
        <dbReference type="ChEBI" id="CHEBI:57917"/>
        <dbReference type="ChEBI" id="CHEBI:61146"/>
        <dbReference type="EC" id="3.1.3.41"/>
    </reaction>
</comment>
<dbReference type="EMBL" id="SGPM01000106">
    <property type="protein sequence ID" value="THH29814.1"/>
    <property type="molecule type" value="Genomic_DNA"/>
</dbReference>
<feature type="transmembrane region" description="Helical" evidence="5">
    <location>
        <begin position="136"/>
        <end position="160"/>
    </location>
</feature>
<dbReference type="EC" id="3.1.3.41" evidence="3"/>
<evidence type="ECO:0000256" key="5">
    <source>
        <dbReference type="SAM" id="Phobius"/>
    </source>
</evidence>
<evidence type="ECO:0000313" key="6">
    <source>
        <dbReference type="EMBL" id="THH29814.1"/>
    </source>
</evidence>